<name>A0A183KCN2_9TREM</name>
<dbReference type="EMBL" id="UZAK01035362">
    <property type="protein sequence ID" value="VDP50079.1"/>
    <property type="molecule type" value="Genomic_DNA"/>
</dbReference>
<dbReference type="WBParaSite" id="SCUD_0001277501-mRNA-1">
    <property type="protein sequence ID" value="SCUD_0001277501-mRNA-1"/>
    <property type="gene ID" value="SCUD_0001277501"/>
</dbReference>
<evidence type="ECO:0000313" key="4">
    <source>
        <dbReference type="WBParaSite" id="SCUD_0001277501-mRNA-1"/>
    </source>
</evidence>
<proteinExistence type="predicted"/>
<accession>A0A183KCN2</accession>
<gene>
    <name evidence="2" type="ORF">SCUD_LOCUS12772</name>
</gene>
<evidence type="ECO:0000313" key="2">
    <source>
        <dbReference type="EMBL" id="VDP50079.1"/>
    </source>
</evidence>
<feature type="region of interest" description="Disordered" evidence="1">
    <location>
        <begin position="32"/>
        <end position="87"/>
    </location>
</feature>
<feature type="compositionally biased region" description="Basic and acidic residues" evidence="1">
    <location>
        <begin position="34"/>
        <end position="66"/>
    </location>
</feature>
<evidence type="ECO:0000313" key="3">
    <source>
        <dbReference type="Proteomes" id="UP000279833"/>
    </source>
</evidence>
<protein>
    <submittedName>
        <fullName evidence="2 4">Uncharacterized protein</fullName>
    </submittedName>
</protein>
<reference evidence="2 3" key="2">
    <citation type="submission" date="2018-11" db="EMBL/GenBank/DDBJ databases">
        <authorList>
            <consortium name="Pathogen Informatics"/>
        </authorList>
    </citation>
    <scope>NUCLEOTIDE SEQUENCE [LARGE SCALE GENOMIC DNA]</scope>
    <source>
        <strain evidence="2">Dakar</strain>
        <strain evidence="3">Dakar, Senegal</strain>
    </source>
</reference>
<dbReference type="AlphaFoldDB" id="A0A183KCN2"/>
<reference evidence="4" key="1">
    <citation type="submission" date="2016-06" db="UniProtKB">
        <authorList>
            <consortium name="WormBaseParasite"/>
        </authorList>
    </citation>
    <scope>IDENTIFICATION</scope>
</reference>
<keyword evidence="3" id="KW-1185">Reference proteome</keyword>
<organism evidence="4">
    <name type="scientific">Schistosoma curassoni</name>
    <dbReference type="NCBI Taxonomy" id="6186"/>
    <lineage>
        <taxon>Eukaryota</taxon>
        <taxon>Metazoa</taxon>
        <taxon>Spiralia</taxon>
        <taxon>Lophotrochozoa</taxon>
        <taxon>Platyhelminthes</taxon>
        <taxon>Trematoda</taxon>
        <taxon>Digenea</taxon>
        <taxon>Strigeidida</taxon>
        <taxon>Schistosomatoidea</taxon>
        <taxon>Schistosomatidae</taxon>
        <taxon>Schistosoma</taxon>
    </lineage>
</organism>
<sequence>MSILRVSFILVETLPPETDICGIRRGVHFQVESSKPKEEERKTKEHITSRNGDRHEKNEQQLDRTGQEGPEQSGLENAGRRPMLHWE</sequence>
<dbReference type="Proteomes" id="UP000279833">
    <property type="component" value="Unassembled WGS sequence"/>
</dbReference>
<evidence type="ECO:0000256" key="1">
    <source>
        <dbReference type="SAM" id="MobiDB-lite"/>
    </source>
</evidence>